<reference evidence="2" key="2">
    <citation type="submission" date="2021-08" db="EMBL/GenBank/DDBJ databases">
        <authorList>
            <person name="Gostincar C."/>
            <person name="Sun X."/>
            <person name="Song Z."/>
            <person name="Gunde-Cimerman N."/>
        </authorList>
    </citation>
    <scope>NUCLEOTIDE SEQUENCE</scope>
    <source>
        <strain evidence="2">EXF-9298</strain>
    </source>
</reference>
<feature type="region of interest" description="Disordered" evidence="1">
    <location>
        <begin position="2493"/>
        <end position="2515"/>
    </location>
</feature>
<evidence type="ECO:0000256" key="1">
    <source>
        <dbReference type="SAM" id="MobiDB-lite"/>
    </source>
</evidence>
<name>A0A9P8FYT8_AURME</name>
<feature type="region of interest" description="Disordered" evidence="1">
    <location>
        <begin position="1913"/>
        <end position="1935"/>
    </location>
</feature>
<feature type="region of interest" description="Disordered" evidence="1">
    <location>
        <begin position="418"/>
        <end position="450"/>
    </location>
</feature>
<keyword evidence="3" id="KW-1185">Reference proteome</keyword>
<feature type="compositionally biased region" description="Low complexity" evidence="1">
    <location>
        <begin position="239"/>
        <end position="251"/>
    </location>
</feature>
<comment type="caution">
    <text evidence="2">The sequence shown here is derived from an EMBL/GenBank/DDBJ whole genome shotgun (WGS) entry which is preliminary data.</text>
</comment>
<protein>
    <submittedName>
        <fullName evidence="2">Uncharacterized protein</fullName>
    </submittedName>
</protein>
<feature type="region of interest" description="Disordered" evidence="1">
    <location>
        <begin position="136"/>
        <end position="176"/>
    </location>
</feature>
<feature type="compositionally biased region" description="Low complexity" evidence="1">
    <location>
        <begin position="2654"/>
        <end position="2668"/>
    </location>
</feature>
<feature type="compositionally biased region" description="Polar residues" evidence="1">
    <location>
        <begin position="275"/>
        <end position="299"/>
    </location>
</feature>
<feature type="non-terminal residue" evidence="2">
    <location>
        <position position="4259"/>
    </location>
</feature>
<feature type="region of interest" description="Disordered" evidence="1">
    <location>
        <begin position="2631"/>
        <end position="2668"/>
    </location>
</feature>
<evidence type="ECO:0000313" key="3">
    <source>
        <dbReference type="Proteomes" id="UP000729357"/>
    </source>
</evidence>
<sequence>MFTQTTNNGISIESILSRSNQPTLSIEPSVSNIVSTNVVDPLPTMVQSAGPSIVLPESNTLLNSIDTSVTSAGSLASANVPGLLSLPTAIVQISAADGSTSDVPTYAGSTPTPDVPSSTYAYNVNPVSTIATQNIGQSSSLVSSDSNTLPDQMPAQRTSVDSTSQLPEAASSMDSMRVTITTSSSYVQEATSIDGSASPSSQPATDENVTSSQSVSTPEASTTTATSSEPTMTQYPEQAASTSDTASAPTTLTFDAQSTPTALDTSSDSELDQGRATSTSVADTNSNSGSSTTVEDTSVASTTSSILQETTSATLGLSLSELLPSDSIFSTATEIEVTIAPSEPASLVPQSNLAGVETISDAATYSIVSPSLAALDSTLIDPVLVSASADGVINSAPTSVTSPDLVAPTSGSLVVSSDGEAITTSTPSPVVSLSDQLSDSEKSTSQESLSSSVPVVGPVLNLLSSVTSSVILPSETSINAVQTSSVDGFAESFVIPDILPTTATDIVIPSTTEIPSYDSQPTPDVGSISSEIEASTSFGLSNRPSQVLSTEAAAASSYAIDAGAVPTSATQIESALTDLPVDPETVASETGIDFPAPETQAALPTTSLESLDSLLSGVVSGAQTVDVAQPLQSALESSISSGADQASAPLSAGVSIPTESILGTDLESSTISELVIPSSDMQQTEDIASDPSLDIITTVSDLTTDGSETSVLIPTSVIVNLQVPSITTSADELTTAIPGSSVDNLLAGLTSLESQSLPTSTSVDDISGVAGATATSIVDDTGDLIPTGASSIVPILTNVAPSVVSEAESAATSLIDSTGDVAPSLVSSIASTASDVVASVGSDAGLAATSIIDNTGDVVSAVVSDLPAANSDILGDVTDFPAAASSIVNGDLPDDFPQPTELTSSIIDGVTTDLPAAASSIIHGSDPSVISDVGAAATSLVNIVSDLPAAAFSTVDGIPDLPAAASSILSEALPSDFSQPTGLVSSIIDGVTIDLPAAVSSTIHGNVPSIASDAGAAATSLVDSTGDVASPVVSDFFAAPSSILSDATDLPTAASSIINEALPSDFVQPTELVSSIIDGITTDLPLATDLPPAASSVIDDGPVPTFVSDAGVAASSVVDNTGDLVSSIISSVDPVATQIVSVVTDTGAAVTSVVDRVGDAASYIVSSIEPTITKNVPSVISNAGSAATSVVDNTGDAASSIIFSIDPIVSDVLPSIISADGGSSITTSVDGNPVTSSGIELTQITETLVQITSVSGTSDLTTIALTTLIDDTLTTSIATLDAAEPEITLVPTSIDLSAPSLISGVPDPSGDLPQQTNEIGSVPSYSVDPSDPATSEILSLTASDVTMATSDLAPSATNDLSVMLPSEAITSTDLLSAVESTAQVTNIDVSATAPVVAEPTYSQVGSITTGLDAAAPSTALDSDIPTDMFGIESTASASVPSASDLVSLGDGSITDLPIIPSSTTLEATNVIDPSVIAELSSSIESNVPQSDLDAASDILSSVSSMVETLLTSAVDIVPSSTDLGSEASITESGAILTASASISSQALETLTTIAGGDSPMSSLIEELATMTEGSDLLSTPVISAVPDESASTDVASITPISSDLTPTSTMLEVSSSELAPISSTLDEVLDSATSIDPSLIAVQSSTDIPIQTTYISPSDLISTDIPTGPSQVEELIPSSTTMDITSIPEMPTESFPTAAPESSEPMLTAIGAASTLAEATATLASDSSFYTDLLSSTQLSPTGITVPTTSVSVGLGVTPEPEEATSTSDIPSLSVTDSVESIATLAADLDQSATSLSDILSGLPTEIETMGPSATAALTDPSVAPSESILSTSATMPDVESNLPEAIDSMTSTLDASVTFPTASSDIPVSTFALGAAQSETLVPLPTEASDDRSQPIESTSIGSIETDAVAPSTVTSNDIISSPVTTEAPSSSTSAIDDLLDSDTDMAGVTSVFDSASPSTSIESFDPESVISSSELAEVQSTTMPLVGSDVPSLSAIDTDALPSLVETATSQIEAISSTLDYNSIATSSEILASATDTALVDSSGIETITSDILGGLTTLLPSDSQSLPTSTLDFGVPVSGLPTDIVTFTDPTDAVSSPLSSSIIDDESSFSASLLTQPTDISDIPISTDDQSEASASFTMDINATSDSITVLPPVTDAPTIATPDPLASIITAPESSVTSYPDTASIVPDAASTIASMADSSSVDLGSLPTSEIFDSAGSLSATSVLQDASSAIAYVDSSTTDLDSLPTSDIADVAGSSSTTLIVPDVSSAMTNSSIIDIGPLPTDVADVTSLPSVTTSSNNWSDISASVSAIIETTLDTPTPSVMDDLPSSTLLTSITPAPDLSETSLLDTSSVIEEASSAMPSWVGDSAIDSESQPTGIITQAPDSSSSMTSFDALSEVAASLAVSTEEIQEPTTMPSSTVDLSSITSSDPLPWAAATSEAGEISSLDTTSTILNPSSLAQSTVGSLNINPGPELTSAFAEITDLPSASSTVDSESYPPTSILTQTTDTPLITSDPDIQSETLSSTDVTSDYITDESMVSSATSVLSSVISEIMPFTTDLPSSTFSDLSALTTVASEPLETGSDPVDIDSSTQDVSSMFSIASSSGIVVSKSIPASAISEATNVPPITLDSQSETSTLPVTPSESISEVSVLSPTTDVSSSPVSASAADSASSLIDTISTSIVLGAADASSSLINSDMATPTSVLTQATGLSDIFTSSATQSDISTSFDPTTETALSIDATALPSSLTSSLNSEVLSSLTTSLVSMEGTATSVDVGGASTDISSLTQDYASMIASISSETEYSASAATGLPVSALSSSLESGVGASTSITAAVSGETPLASSVALSTISAESELLSSVTTVQPTDLSVSIGLGYASSSELPATSQLTSSEEATSTIISGLPTEIQTVGPSDAAAMTISVVSIPNVLSQSLGPDLTETSSSLMSVVDNTTSTSAIIQISADSELSTPTSPLTLSSFIAPLETSVSVEAASSSAVNLSPVNVPTDTPVAVANMTSLSSGSKLEPAVATSAAVTSQTLLDTTLASIDSTLAASAVQALTSSTIIDSPATPLPSSFTASSGSVVTMNSSQVSDTVLPAQTLFGAASSSASGTLSTVVQTSDIVSQSASLVAPPSNIIQISSTTSSQSDNLISSILQAVSSDAQSASSIALSSNQLSTYDPASGAGSSTMVTEPTQTAISSSLPATSGVQTLASSVISISGSISATSVISPSAGVSNSISASQLSLSASIAAPSISLDLGLFSSVSSESSSGIVPSLISSQSSSSVALPITSSTPVAVSSLLMSSMQSTAANLISTGSILQSASSSAIPSSATNIGVGSTSMSILPGLGTAPTPSSLASLQSSSTATSAISSISSLPAASSSTTDTIDGGTGVCTAVLEHFAVVEYSVRVEHFAILESTGLGHSVGVKHSTVVEHFERSIDFNHLADIEHCVIFEHFAVLESTPNLDGLDINEYLAINEHLAIFEHSAVFEVAVLGQFANFKCFTIVKRAAVVEHFEHSTIVEHPAFLECLIIKHRIVVQQLAIVKHFDSSSSIVSTSVASSVSSSSLSVPSLSISSANLAAAAATSSSSTSVSTLLSSSQVIEASVSAPGLGASSVSSPINIGASVSSSAASSTGTTQSLVSQSSPSSLSSVSSLGLALSIAVPTPSTSTSQTISSQANAASSSTNSNIIPSTSSSSTMISSSSSTISAVSSSTTTGYLINVGVGSTSVGVIQTAGGGNLVDVAAGSVASTQISASAANPITTAVGSVIGSSGIGTTVFIEPKCFVCHDCRVVEHIRIHSQLFYHQHIFNYRKHTAGWYWKQFTRNVSDFLNPYERYISCGFSHSIAKRLLRRRAQQSEFVHCYHFVIALKFRRGCWCYKCTFHTSGVVRYIWLSKRINSSGAVKQPVNSDRCIDVKQYTIEHFDCDHSSVVSVVTPSVQIGVGLSSQTFSSSSAASIQPYIGFGPVGQLVKPGLFLFGINVLALKYWVWYNISCSGEQQSLEYFDSSNNAGQLKYWDHDNTSCPSEHQSIESDFFIFNTAAIGVATNVLPASQSTLTSSSAGSSTVPSVVSTSASSVTPTSVVPSTIASSASSSASSSAGSSIVATSSTINSNTGIVASSTLKSSSASSSTPMTSILAATSNLAVSLSSSSVLSSVSSQCCTLDDCIIFTGHCIFGSFGLEHRAIEYPHRDYGQRDDHYHVDCASKYFCCSKCQFFDQSVVSIRFFVKSSRLNFQLDNSVIKYHDRGQHFSGVVHGLK</sequence>
<feature type="compositionally biased region" description="Low complexity" evidence="1">
    <location>
        <begin position="216"/>
        <end position="231"/>
    </location>
</feature>
<feature type="compositionally biased region" description="Low complexity" evidence="1">
    <location>
        <begin position="423"/>
        <end position="432"/>
    </location>
</feature>
<reference evidence="2" key="1">
    <citation type="journal article" date="2021" name="J Fungi (Basel)">
        <title>Virulence traits and population genomics of the black yeast Aureobasidium melanogenum.</title>
        <authorList>
            <person name="Cernosa A."/>
            <person name="Sun X."/>
            <person name="Gostincar C."/>
            <person name="Fang C."/>
            <person name="Gunde-Cimerman N."/>
            <person name="Song Z."/>
        </authorList>
    </citation>
    <scope>NUCLEOTIDE SEQUENCE</scope>
    <source>
        <strain evidence="2">EXF-9298</strain>
    </source>
</reference>
<gene>
    <name evidence="2" type="ORF">KCU98_g3859</name>
</gene>
<feature type="compositionally biased region" description="Polar residues" evidence="1">
    <location>
        <begin position="252"/>
        <end position="268"/>
    </location>
</feature>
<dbReference type="Proteomes" id="UP000729357">
    <property type="component" value="Unassembled WGS sequence"/>
</dbReference>
<feature type="compositionally biased region" description="Polar residues" evidence="1">
    <location>
        <begin position="2633"/>
        <end position="2652"/>
    </location>
</feature>
<feature type="region of interest" description="Disordered" evidence="1">
    <location>
        <begin position="189"/>
        <end position="299"/>
    </location>
</feature>
<feature type="region of interest" description="Disordered" evidence="1">
    <location>
        <begin position="3666"/>
        <end position="3701"/>
    </location>
</feature>
<proteinExistence type="predicted"/>
<feature type="compositionally biased region" description="Polar residues" evidence="1">
    <location>
        <begin position="147"/>
        <end position="176"/>
    </location>
</feature>
<feature type="compositionally biased region" description="Polar residues" evidence="1">
    <location>
        <begin position="189"/>
        <end position="215"/>
    </location>
</feature>
<evidence type="ECO:0000313" key="2">
    <source>
        <dbReference type="EMBL" id="KAG9986689.1"/>
    </source>
</evidence>
<organism evidence="2 3">
    <name type="scientific">Aureobasidium melanogenum</name>
    <name type="common">Aureobasidium pullulans var. melanogenum</name>
    <dbReference type="NCBI Taxonomy" id="46634"/>
    <lineage>
        <taxon>Eukaryota</taxon>
        <taxon>Fungi</taxon>
        <taxon>Dikarya</taxon>
        <taxon>Ascomycota</taxon>
        <taxon>Pezizomycotina</taxon>
        <taxon>Dothideomycetes</taxon>
        <taxon>Dothideomycetidae</taxon>
        <taxon>Dothideales</taxon>
        <taxon>Saccotheciaceae</taxon>
        <taxon>Aureobasidium</taxon>
    </lineage>
</organism>
<accession>A0A9P8FYT8</accession>
<dbReference type="EMBL" id="JAHFXS010000286">
    <property type="protein sequence ID" value="KAG9986689.1"/>
    <property type="molecule type" value="Genomic_DNA"/>
</dbReference>